<gene>
    <name evidence="2" type="ORF">GCM10009858_02830</name>
</gene>
<evidence type="ECO:0000313" key="3">
    <source>
        <dbReference type="Proteomes" id="UP001500730"/>
    </source>
</evidence>
<keyword evidence="3" id="KW-1185">Reference proteome</keyword>
<accession>A0ABN3KSW3</accession>
<evidence type="ECO:0000313" key="2">
    <source>
        <dbReference type="EMBL" id="GAA2468954.1"/>
    </source>
</evidence>
<reference evidence="2 3" key="1">
    <citation type="journal article" date="2019" name="Int. J. Syst. Evol. Microbiol.">
        <title>The Global Catalogue of Microorganisms (GCM) 10K type strain sequencing project: providing services to taxonomists for standard genome sequencing and annotation.</title>
        <authorList>
            <consortium name="The Broad Institute Genomics Platform"/>
            <consortium name="The Broad Institute Genome Sequencing Center for Infectious Disease"/>
            <person name="Wu L."/>
            <person name="Ma J."/>
        </authorList>
    </citation>
    <scope>NUCLEOTIDE SEQUENCE [LARGE SCALE GENOMIC DNA]</scope>
    <source>
        <strain evidence="2 3">JCM 16259</strain>
    </source>
</reference>
<dbReference type="Proteomes" id="UP001500730">
    <property type="component" value="Unassembled WGS sequence"/>
</dbReference>
<name>A0ABN3KSW3_9MICO</name>
<protein>
    <submittedName>
        <fullName evidence="2">Uncharacterized protein</fullName>
    </submittedName>
</protein>
<feature type="region of interest" description="Disordered" evidence="1">
    <location>
        <begin position="60"/>
        <end position="109"/>
    </location>
</feature>
<proteinExistence type="predicted"/>
<sequence length="109" mass="12063">MVDETYVLAAQAASVAFRQSYEIVPEERGATRYSGYGRGQPRRCKDGHALPTARLADYGKRFTSADRPGDPRHGLRDSMPGMEGHTQFLEGQHGFATHGALRRDSVRLS</sequence>
<evidence type="ECO:0000256" key="1">
    <source>
        <dbReference type="SAM" id="MobiDB-lite"/>
    </source>
</evidence>
<organism evidence="2 3">
    <name type="scientific">Terrabacter carboxydivorans</name>
    <dbReference type="NCBI Taxonomy" id="619730"/>
    <lineage>
        <taxon>Bacteria</taxon>
        <taxon>Bacillati</taxon>
        <taxon>Actinomycetota</taxon>
        <taxon>Actinomycetes</taxon>
        <taxon>Micrococcales</taxon>
        <taxon>Intrasporangiaceae</taxon>
        <taxon>Terrabacter</taxon>
    </lineage>
</organism>
<feature type="compositionally biased region" description="Basic and acidic residues" evidence="1">
    <location>
        <begin position="60"/>
        <end position="76"/>
    </location>
</feature>
<comment type="caution">
    <text evidence="2">The sequence shown here is derived from an EMBL/GenBank/DDBJ whole genome shotgun (WGS) entry which is preliminary data.</text>
</comment>
<dbReference type="EMBL" id="BAAARE010000001">
    <property type="protein sequence ID" value="GAA2468954.1"/>
    <property type="molecule type" value="Genomic_DNA"/>
</dbReference>